<dbReference type="AlphaFoldDB" id="A0AAV4GR04"/>
<evidence type="ECO:0000313" key="2">
    <source>
        <dbReference type="EMBL" id="GFR87595.1"/>
    </source>
</evidence>
<reference evidence="2 3" key="1">
    <citation type="journal article" date="2021" name="Elife">
        <title>Chloroplast acquisition without the gene transfer in kleptoplastic sea slugs, Plakobranchus ocellatus.</title>
        <authorList>
            <person name="Maeda T."/>
            <person name="Takahashi S."/>
            <person name="Yoshida T."/>
            <person name="Shimamura S."/>
            <person name="Takaki Y."/>
            <person name="Nagai Y."/>
            <person name="Toyoda A."/>
            <person name="Suzuki Y."/>
            <person name="Arimoto A."/>
            <person name="Ishii H."/>
            <person name="Satoh N."/>
            <person name="Nishiyama T."/>
            <person name="Hasebe M."/>
            <person name="Maruyama T."/>
            <person name="Minagawa J."/>
            <person name="Obokata J."/>
            <person name="Shigenobu S."/>
        </authorList>
    </citation>
    <scope>NUCLEOTIDE SEQUENCE [LARGE SCALE GENOMIC DNA]</scope>
</reference>
<comment type="caution">
    <text evidence="2">The sequence shown here is derived from an EMBL/GenBank/DDBJ whole genome shotgun (WGS) entry which is preliminary data.</text>
</comment>
<dbReference type="EMBL" id="BMAT01008551">
    <property type="protein sequence ID" value="GFR87595.1"/>
    <property type="molecule type" value="Genomic_DNA"/>
</dbReference>
<dbReference type="Proteomes" id="UP000762676">
    <property type="component" value="Unassembled WGS sequence"/>
</dbReference>
<evidence type="ECO:0000313" key="3">
    <source>
        <dbReference type="Proteomes" id="UP000762676"/>
    </source>
</evidence>
<name>A0AAV4GR04_9GAST</name>
<proteinExistence type="predicted"/>
<feature type="region of interest" description="Disordered" evidence="1">
    <location>
        <begin position="69"/>
        <end position="91"/>
    </location>
</feature>
<evidence type="ECO:0000256" key="1">
    <source>
        <dbReference type="SAM" id="MobiDB-lite"/>
    </source>
</evidence>
<accession>A0AAV4GR04</accession>
<organism evidence="2 3">
    <name type="scientific">Elysia marginata</name>
    <dbReference type="NCBI Taxonomy" id="1093978"/>
    <lineage>
        <taxon>Eukaryota</taxon>
        <taxon>Metazoa</taxon>
        <taxon>Spiralia</taxon>
        <taxon>Lophotrochozoa</taxon>
        <taxon>Mollusca</taxon>
        <taxon>Gastropoda</taxon>
        <taxon>Heterobranchia</taxon>
        <taxon>Euthyneura</taxon>
        <taxon>Panpulmonata</taxon>
        <taxon>Sacoglossa</taxon>
        <taxon>Placobranchoidea</taxon>
        <taxon>Plakobranchidae</taxon>
        <taxon>Elysia</taxon>
    </lineage>
</organism>
<keyword evidence="3" id="KW-1185">Reference proteome</keyword>
<sequence length="91" mass="10185">MVPRTLFLRQLSAHAIGGRRGGERRGHTTTQYVHIWSDYVIFYLISDSDKTDLKESVAPAEGRCRVVTARDSPPVPHLGLETPDSEFGFSQ</sequence>
<protein>
    <submittedName>
        <fullName evidence="2">Uncharacterized protein</fullName>
    </submittedName>
</protein>
<gene>
    <name evidence="2" type="ORF">ElyMa_004227300</name>
</gene>